<dbReference type="Gene3D" id="2.40.50.100">
    <property type="match status" value="1"/>
</dbReference>
<dbReference type="InterPro" id="IPR006143">
    <property type="entry name" value="RND_pump_MFP"/>
</dbReference>
<dbReference type="InterPro" id="IPR058647">
    <property type="entry name" value="BSH_CzcB-like"/>
</dbReference>
<reference evidence="4 7" key="2">
    <citation type="submission" date="2019-10" db="EMBL/GenBank/DDBJ databases">
        <title>Prolixibacter strains distinguished by the presence of nitrate reductase genes were adept at nitrate-dependent anaerobic corrosion of metallic iron and carbon steel.</title>
        <authorList>
            <person name="Iino T."/>
            <person name="Shono N."/>
            <person name="Ito K."/>
            <person name="Nakamura R."/>
            <person name="Sueoka K."/>
            <person name="Harayama S."/>
            <person name="Ohkuma M."/>
        </authorList>
    </citation>
    <scope>NUCLEOTIDE SEQUENCE [LARGE SCALE GENOMIC DNA]</scope>
    <source>
        <strain evidence="4 7">MIC1-1</strain>
    </source>
</reference>
<evidence type="ECO:0000313" key="5">
    <source>
        <dbReference type="EMBL" id="PSK83347.1"/>
    </source>
</evidence>
<dbReference type="EMBL" id="BLAU01000001">
    <property type="protein sequence ID" value="GET21772.1"/>
    <property type="molecule type" value="Genomic_DNA"/>
</dbReference>
<evidence type="ECO:0000313" key="6">
    <source>
        <dbReference type="Proteomes" id="UP000240621"/>
    </source>
</evidence>
<evidence type="ECO:0000256" key="2">
    <source>
        <dbReference type="ARBA" id="ARBA00022448"/>
    </source>
</evidence>
<organism evidence="5 6">
    <name type="scientific">Prolixibacter denitrificans</name>
    <dbReference type="NCBI Taxonomy" id="1541063"/>
    <lineage>
        <taxon>Bacteria</taxon>
        <taxon>Pseudomonadati</taxon>
        <taxon>Bacteroidota</taxon>
        <taxon>Bacteroidia</taxon>
        <taxon>Marinilabiliales</taxon>
        <taxon>Prolixibacteraceae</taxon>
        <taxon>Prolixibacter</taxon>
    </lineage>
</organism>
<dbReference type="SUPFAM" id="SSF111369">
    <property type="entry name" value="HlyD-like secretion proteins"/>
    <property type="match status" value="1"/>
</dbReference>
<dbReference type="GO" id="GO:0022857">
    <property type="term" value="F:transmembrane transporter activity"/>
    <property type="evidence" value="ECO:0007669"/>
    <property type="project" value="InterPro"/>
</dbReference>
<evidence type="ECO:0000313" key="4">
    <source>
        <dbReference type="EMBL" id="GET21772.1"/>
    </source>
</evidence>
<dbReference type="PROSITE" id="PS51257">
    <property type="entry name" value="PROKAR_LIPOPROTEIN"/>
    <property type="match status" value="1"/>
</dbReference>
<dbReference type="GO" id="GO:0015679">
    <property type="term" value="P:plasma membrane copper ion transport"/>
    <property type="evidence" value="ECO:0007669"/>
    <property type="project" value="TreeGrafter"/>
</dbReference>
<dbReference type="InterPro" id="IPR051909">
    <property type="entry name" value="MFP_Cation_Efflux"/>
</dbReference>
<feature type="domain" description="CzcB-like barrel-sandwich hybrid" evidence="3">
    <location>
        <begin position="80"/>
        <end position="221"/>
    </location>
</feature>
<reference evidence="5 6" key="1">
    <citation type="submission" date="2018-03" db="EMBL/GenBank/DDBJ databases">
        <title>Genomic Encyclopedia of Archaeal and Bacterial Type Strains, Phase II (KMG-II): from individual species to whole genera.</title>
        <authorList>
            <person name="Goeker M."/>
        </authorList>
    </citation>
    <scope>NUCLEOTIDE SEQUENCE [LARGE SCALE GENOMIC DNA]</scope>
    <source>
        <strain evidence="5 6">DSM 27267</strain>
    </source>
</reference>
<comment type="similarity">
    <text evidence="1">Belongs to the membrane fusion protein (MFP) (TC 8.A.1) family.</text>
</comment>
<dbReference type="GO" id="GO:0016020">
    <property type="term" value="C:membrane"/>
    <property type="evidence" value="ECO:0007669"/>
    <property type="project" value="InterPro"/>
</dbReference>
<dbReference type="Gene3D" id="2.40.30.170">
    <property type="match status" value="1"/>
</dbReference>
<proteinExistence type="inferred from homology"/>
<keyword evidence="2" id="KW-0813">Transport</keyword>
<dbReference type="OrthoDB" id="9814657at2"/>
<keyword evidence="7" id="KW-1185">Reference proteome</keyword>
<dbReference type="Gene3D" id="1.10.287.470">
    <property type="entry name" value="Helix hairpin bin"/>
    <property type="match status" value="1"/>
</dbReference>
<dbReference type="AlphaFoldDB" id="A0A2P8CEE3"/>
<evidence type="ECO:0000313" key="7">
    <source>
        <dbReference type="Proteomes" id="UP000396862"/>
    </source>
</evidence>
<dbReference type="Pfam" id="PF25973">
    <property type="entry name" value="BSH_CzcB"/>
    <property type="match status" value="1"/>
</dbReference>
<sequence>MRNQLFIILATVVLILTACGRNKNGNNEEAAASGQLQLSREQIAHTNITFGQPMEKNMSDVIPARGMVALPPDGQARINSFSSGIVKRIHVKMGQKVKRGQVLAMLTGPELITMQENYLKSVYALEMLEKEYQRLQQLEVDNISSRKQLEQAKAAYLSEKATAQSLYERLRLLHIEPEKLTRDGIQSEIPVISPLDGMINKINFSVGQILSPDQMLFEVLDLSRLVLNISVLEKDIPQISVGQNVMFIPSNLGDKPYPAKVTAIGGMVEQTAKVVNVVLKPVELPDKLLPGMFVAAMIRVDAHMAKCVPEAALIYDESNNSILFYTEDDPEKSGSVTFRHIQVEPGYRNNGFVEVAGLDQLPANAHVVFDGGYYLYSEVLKMQE</sequence>
<dbReference type="PANTHER" id="PTHR30097:SF4">
    <property type="entry name" value="SLR6042 PROTEIN"/>
    <property type="match status" value="1"/>
</dbReference>
<dbReference type="GO" id="GO:0060003">
    <property type="term" value="P:copper ion export"/>
    <property type="evidence" value="ECO:0007669"/>
    <property type="project" value="TreeGrafter"/>
</dbReference>
<protein>
    <submittedName>
        <fullName evidence="5">RND family efflux transporter MFP subunit</fullName>
    </submittedName>
    <submittedName>
        <fullName evidence="4">Secretion protein HlyD</fullName>
    </submittedName>
</protein>
<dbReference type="RefSeq" id="WP_106542135.1">
    <property type="nucleotide sequence ID" value="NZ_BLAU01000001.1"/>
</dbReference>
<dbReference type="Proteomes" id="UP000396862">
    <property type="component" value="Unassembled WGS sequence"/>
</dbReference>
<comment type="caution">
    <text evidence="5">The sequence shown here is derived from an EMBL/GenBank/DDBJ whole genome shotgun (WGS) entry which is preliminary data.</text>
</comment>
<dbReference type="EMBL" id="PYGC01000004">
    <property type="protein sequence ID" value="PSK83347.1"/>
    <property type="molecule type" value="Genomic_DNA"/>
</dbReference>
<dbReference type="NCBIfam" id="TIGR01730">
    <property type="entry name" value="RND_mfp"/>
    <property type="match status" value="1"/>
</dbReference>
<gene>
    <name evidence="5" type="ORF">CLV93_104277</name>
    <name evidence="4" type="ORF">JCM18694_20180</name>
</gene>
<dbReference type="PANTHER" id="PTHR30097">
    <property type="entry name" value="CATION EFFLUX SYSTEM PROTEIN CUSB"/>
    <property type="match status" value="1"/>
</dbReference>
<dbReference type="Proteomes" id="UP000240621">
    <property type="component" value="Unassembled WGS sequence"/>
</dbReference>
<accession>A0A2P8CEE3</accession>
<dbReference type="GO" id="GO:0030313">
    <property type="term" value="C:cell envelope"/>
    <property type="evidence" value="ECO:0007669"/>
    <property type="project" value="TreeGrafter"/>
</dbReference>
<name>A0A2P8CEE3_9BACT</name>
<evidence type="ECO:0000259" key="3">
    <source>
        <dbReference type="Pfam" id="PF25973"/>
    </source>
</evidence>
<evidence type="ECO:0000256" key="1">
    <source>
        <dbReference type="ARBA" id="ARBA00009477"/>
    </source>
</evidence>